<name>A0A1M7YXU6_9VIBR</name>
<evidence type="ECO:0000313" key="1">
    <source>
        <dbReference type="EMBL" id="SHO57296.1"/>
    </source>
</evidence>
<dbReference type="EMBL" id="FRFG01000037">
    <property type="protein sequence ID" value="SHO57296.1"/>
    <property type="molecule type" value="Genomic_DNA"/>
</dbReference>
<dbReference type="Proteomes" id="UP000184600">
    <property type="component" value="Unassembled WGS sequence"/>
</dbReference>
<proteinExistence type="predicted"/>
<gene>
    <name evidence="1" type="ORF">VQ7734_03065</name>
</gene>
<accession>A0A1M7YXU6</accession>
<dbReference type="STRING" id="1117707.VQ7734_03065"/>
<organism evidence="1 2">
    <name type="scientific">Vibrio quintilis</name>
    <dbReference type="NCBI Taxonomy" id="1117707"/>
    <lineage>
        <taxon>Bacteria</taxon>
        <taxon>Pseudomonadati</taxon>
        <taxon>Pseudomonadota</taxon>
        <taxon>Gammaproteobacteria</taxon>
        <taxon>Vibrionales</taxon>
        <taxon>Vibrionaceae</taxon>
        <taxon>Vibrio</taxon>
    </lineage>
</organism>
<evidence type="ECO:0000313" key="2">
    <source>
        <dbReference type="Proteomes" id="UP000184600"/>
    </source>
</evidence>
<dbReference type="AlphaFoldDB" id="A0A1M7YXU6"/>
<protein>
    <submittedName>
        <fullName evidence="1">Uncharacterized protein</fullName>
    </submittedName>
</protein>
<keyword evidence="2" id="KW-1185">Reference proteome</keyword>
<sequence length="53" mass="6628">METFLIKCLEKMWILIKAKGNQFNNTHKRFYLNFHKIKILLIFIHLIRKYFDN</sequence>
<reference evidence="2" key="1">
    <citation type="submission" date="2016-12" db="EMBL/GenBank/DDBJ databases">
        <authorList>
            <person name="Rodrigo-Torres L."/>
            <person name="Arahal R.D."/>
            <person name="Lucena T."/>
        </authorList>
    </citation>
    <scope>NUCLEOTIDE SEQUENCE [LARGE SCALE GENOMIC DNA]</scope>
</reference>